<accession>A0A1A8YJW9</accession>
<evidence type="ECO:0000313" key="1">
    <source>
        <dbReference type="EMBL" id="SBT31841.1"/>
    </source>
</evidence>
<dbReference type="Proteomes" id="UP000078555">
    <property type="component" value="Unassembled WGS sequence"/>
</dbReference>
<keyword evidence="2" id="KW-1185">Reference proteome</keyword>
<dbReference type="AlphaFoldDB" id="A0A1A8YJW9"/>
<gene>
    <name evidence="1" type="ORF">POVWA1_009120</name>
</gene>
<name>A0A1A8YJW9_PLAOA</name>
<reference evidence="2" key="1">
    <citation type="submission" date="2016-05" db="EMBL/GenBank/DDBJ databases">
        <authorList>
            <person name="Naeem R."/>
        </authorList>
    </citation>
    <scope>NUCLEOTIDE SEQUENCE [LARGE SCALE GENOMIC DNA]</scope>
</reference>
<protein>
    <submittedName>
        <fullName evidence="1">Uncharacterized protein</fullName>
    </submittedName>
</protein>
<sequence>MLLSAVFQFVTRNGTCTWQDKGGEALGISPTLFVSYIFLTALRVAPDLVHPPSSNRDHYTFEKVGSTT</sequence>
<evidence type="ECO:0000313" key="2">
    <source>
        <dbReference type="Proteomes" id="UP000078555"/>
    </source>
</evidence>
<dbReference type="EMBL" id="FLRD01000026">
    <property type="protein sequence ID" value="SBT31841.1"/>
    <property type="molecule type" value="Genomic_DNA"/>
</dbReference>
<organism evidence="1 2">
    <name type="scientific">Plasmodium ovale wallikeri</name>
    <dbReference type="NCBI Taxonomy" id="864142"/>
    <lineage>
        <taxon>Eukaryota</taxon>
        <taxon>Sar</taxon>
        <taxon>Alveolata</taxon>
        <taxon>Apicomplexa</taxon>
        <taxon>Aconoidasida</taxon>
        <taxon>Haemosporida</taxon>
        <taxon>Plasmodiidae</taxon>
        <taxon>Plasmodium</taxon>
        <taxon>Plasmodium (Plasmodium)</taxon>
    </lineage>
</organism>
<proteinExistence type="predicted"/>